<organism evidence="3 4">
    <name type="scientific">Parvimonas micra</name>
    <dbReference type="NCBI Taxonomy" id="33033"/>
    <lineage>
        <taxon>Bacteria</taxon>
        <taxon>Bacillati</taxon>
        <taxon>Bacillota</taxon>
        <taxon>Tissierellia</taxon>
        <taxon>Tissierellales</taxon>
        <taxon>Peptoniphilaceae</taxon>
        <taxon>Parvimonas</taxon>
    </lineage>
</organism>
<dbReference type="PANTHER" id="PTHR43736">
    <property type="entry name" value="ADP-RIBOSE PYROPHOSPHATASE"/>
    <property type="match status" value="1"/>
</dbReference>
<dbReference type="OrthoDB" id="9787476at2"/>
<evidence type="ECO:0000313" key="4">
    <source>
        <dbReference type="Proteomes" id="UP000031386"/>
    </source>
</evidence>
<proteinExistence type="inferred from homology"/>
<comment type="similarity">
    <text evidence="1">Belongs to the Nudix hydrolase family.</text>
</comment>
<accession>A0A0B4S2W4</accession>
<name>A0A0B4S2W4_9FIRM</name>
<dbReference type="AlphaFoldDB" id="A0A0B4S2W4"/>
<dbReference type="EMBL" id="CP009761">
    <property type="protein sequence ID" value="AIZ36981.1"/>
    <property type="molecule type" value="Genomic_DNA"/>
</dbReference>
<feature type="domain" description="Nudix hydrolase" evidence="2">
    <location>
        <begin position="45"/>
        <end position="194"/>
    </location>
</feature>
<dbReference type="Gene3D" id="3.90.79.10">
    <property type="entry name" value="Nucleoside Triphosphate Pyrophosphohydrolase"/>
    <property type="match status" value="1"/>
</dbReference>
<dbReference type="PANTHER" id="PTHR43736:SF1">
    <property type="entry name" value="DIHYDRONEOPTERIN TRIPHOSPHATE DIPHOSPHATASE"/>
    <property type="match status" value="1"/>
</dbReference>
<dbReference type="PROSITE" id="PS51462">
    <property type="entry name" value="NUDIX"/>
    <property type="match status" value="1"/>
</dbReference>
<keyword evidence="4" id="KW-1185">Reference proteome</keyword>
<protein>
    <submittedName>
        <fullName evidence="3">DNA mismatch repair protein MutT</fullName>
    </submittedName>
</protein>
<reference evidence="3 4" key="1">
    <citation type="submission" date="2014-10" db="EMBL/GenBank/DDBJ databases">
        <title>Complete genome sequence of Parvimonas micra KCOM 1535 (= ChDC B708).</title>
        <authorList>
            <person name="Kook J.-K."/>
            <person name="Park S.-N."/>
            <person name="Lim Y.K."/>
            <person name="Roh H."/>
        </authorList>
    </citation>
    <scope>NUCLEOTIDE SEQUENCE [LARGE SCALE GENOMIC DNA]</scope>
    <source>
        <strain evidence="4">KCOM 1535 / ChDC B708</strain>
    </source>
</reference>
<dbReference type="Pfam" id="PF00293">
    <property type="entry name" value="NUDIX"/>
    <property type="match status" value="1"/>
</dbReference>
<gene>
    <name evidence="3" type="ORF">NW74_06385</name>
</gene>
<sequence length="194" mass="23057">MNMGMYKKIFEDYVKNNKNEEDLNIICNQLDNKSDRNLIDRKNFTGHFTASCFVVSKKTNKIILVYHNFLKKYLQPGGHIESTDLNPLEASKRELLEETGIGIEKLTYYKADLLNELVPLNISVHQIPENIIKEEKKHYHYDLQYLFFCEEELDVNIDLGEVNNFKWVSWREFKEMSIYRNISKKIEKTKKIPI</sequence>
<dbReference type="SUPFAM" id="SSF55811">
    <property type="entry name" value="Nudix"/>
    <property type="match status" value="1"/>
</dbReference>
<dbReference type="KEGG" id="pmic:NW74_06385"/>
<dbReference type="InterPro" id="IPR015797">
    <property type="entry name" value="NUDIX_hydrolase-like_dom_sf"/>
</dbReference>
<evidence type="ECO:0000313" key="3">
    <source>
        <dbReference type="EMBL" id="AIZ36981.1"/>
    </source>
</evidence>
<dbReference type="Proteomes" id="UP000031386">
    <property type="component" value="Chromosome"/>
</dbReference>
<dbReference type="InterPro" id="IPR000086">
    <property type="entry name" value="NUDIX_hydrolase_dom"/>
</dbReference>
<dbReference type="CDD" id="cd03674">
    <property type="entry name" value="NUDIX_Hydrolase"/>
    <property type="match status" value="1"/>
</dbReference>
<dbReference type="STRING" id="33033.NW74_06385"/>
<evidence type="ECO:0000256" key="1">
    <source>
        <dbReference type="ARBA" id="ARBA00005582"/>
    </source>
</evidence>
<evidence type="ECO:0000259" key="2">
    <source>
        <dbReference type="PROSITE" id="PS51462"/>
    </source>
</evidence>